<evidence type="ECO:0000259" key="5">
    <source>
        <dbReference type="SMART" id="SM01131"/>
    </source>
</evidence>
<reference evidence="6 7" key="1">
    <citation type="submission" date="2024-07" db="EMBL/GenBank/DDBJ databases">
        <title>Section-level genome sequencing and comparative genomics of Aspergillus sections Usti and Cavernicolus.</title>
        <authorList>
            <consortium name="Lawrence Berkeley National Laboratory"/>
            <person name="Nybo J.L."/>
            <person name="Vesth T.C."/>
            <person name="Theobald S."/>
            <person name="Frisvad J.C."/>
            <person name="Larsen T.O."/>
            <person name="Kjaerboelling I."/>
            <person name="Rothschild-Mancinelli K."/>
            <person name="Lyhne E.K."/>
            <person name="Kogle M.E."/>
            <person name="Barry K."/>
            <person name="Clum A."/>
            <person name="Na H."/>
            <person name="Ledsgaard L."/>
            <person name="Lin J."/>
            <person name="Lipzen A."/>
            <person name="Kuo A."/>
            <person name="Riley R."/>
            <person name="Mondo S."/>
            <person name="Labutti K."/>
            <person name="Haridas S."/>
            <person name="Pangalinan J."/>
            <person name="Salamov A.A."/>
            <person name="Simmons B.A."/>
            <person name="Magnuson J.K."/>
            <person name="Chen J."/>
            <person name="Drula E."/>
            <person name="Henrissat B."/>
            <person name="Wiebenga A."/>
            <person name="Lubbers R.J."/>
            <person name="Gomes A.C."/>
            <person name="Macurrencykelacurrency M.R."/>
            <person name="Stajich J."/>
            <person name="Grigoriev I.V."/>
            <person name="Mortensen U.H."/>
            <person name="De Vries R.P."/>
            <person name="Baker S.E."/>
            <person name="Andersen M.R."/>
        </authorList>
    </citation>
    <scope>NUCLEOTIDE SEQUENCE [LARGE SCALE GENOMIC DNA]</scope>
    <source>
        <strain evidence="6 7">CBS 449.75</strain>
    </source>
</reference>
<dbReference type="EMBL" id="JBFXLQ010000043">
    <property type="protein sequence ID" value="KAL2864144.1"/>
    <property type="molecule type" value="Genomic_DNA"/>
</dbReference>
<dbReference type="Proteomes" id="UP001610432">
    <property type="component" value="Unassembled WGS sequence"/>
</dbReference>
<keyword evidence="2" id="KW-0479">Metal-binding</keyword>
<dbReference type="PANTHER" id="PTHR12112">
    <property type="entry name" value="BNIP - RELATED"/>
    <property type="match status" value="1"/>
</dbReference>
<feature type="domain" description="DHHA2" evidence="5">
    <location>
        <begin position="286"/>
        <end position="462"/>
    </location>
</feature>
<dbReference type="InterPro" id="IPR038222">
    <property type="entry name" value="DHHA2_dom_sf"/>
</dbReference>
<gene>
    <name evidence="6" type="ORF">BJX67DRAFT_225842</name>
</gene>
<dbReference type="Gene3D" id="3.90.1640.10">
    <property type="entry name" value="inorganic pyrophosphatase (n-terminal core)"/>
    <property type="match status" value="1"/>
</dbReference>
<dbReference type="RefSeq" id="XP_070883123.1">
    <property type="nucleotide sequence ID" value="XM_071025825.1"/>
</dbReference>
<dbReference type="SUPFAM" id="SSF64182">
    <property type="entry name" value="DHH phosphoesterases"/>
    <property type="match status" value="1"/>
</dbReference>
<dbReference type="Pfam" id="PF01368">
    <property type="entry name" value="DHH"/>
    <property type="match status" value="1"/>
</dbReference>
<evidence type="ECO:0000256" key="3">
    <source>
        <dbReference type="ARBA" id="ARBA00022801"/>
    </source>
</evidence>
<dbReference type="Pfam" id="PF02833">
    <property type="entry name" value="DHHA2"/>
    <property type="match status" value="1"/>
</dbReference>
<evidence type="ECO:0000256" key="2">
    <source>
        <dbReference type="ARBA" id="ARBA00022723"/>
    </source>
</evidence>
<dbReference type="SMART" id="SM01131">
    <property type="entry name" value="DHHA2"/>
    <property type="match status" value="1"/>
</dbReference>
<proteinExistence type="predicted"/>
<dbReference type="Gene3D" id="3.10.310.20">
    <property type="entry name" value="DHHA2 domain"/>
    <property type="match status" value="1"/>
</dbReference>
<dbReference type="InterPro" id="IPR004097">
    <property type="entry name" value="DHHA2"/>
</dbReference>
<sequence>MKIPLPDHGLHQFLKTALQVHHRFISGGLSRAESPIYVIGNPSADLDSIISALVYSYFANNRALRDYQRPHVPIINLDNVLAGSELRRLRPEFVKALQLATENARNTSEAEESSMLKEHFLTVADFAAQLQQRPSRRPIQAESVLVDWNALPIRSSDTRRGTGSLPGLSAVEFTVVGCIDHHANEKFLSSISEAQPLVVEPAGSCTSLVVRTLEELSLWQKANTGGSKSVSASEKQIAKLAMAPILIDTANLTSKDKVTKFDISAYDFLLPKATTGDSSWDSSRFYTAIHETKQNSLELLTVDEVLDRDYKEWAEKPSRTVDQAPVQIGICSMVKSIPWVVRKAGGSAAFLDSLKQFALHRKLDIVLVMTAFSSAKEGQFSRELLAYTLNDRGVNALKSFISQASSQLGLGEWFPLDGDDHAQDIKSRLQSSEDGALWTRLWVQTNVAKSRKQLAPLVRDAAASL</sequence>
<dbReference type="InterPro" id="IPR038763">
    <property type="entry name" value="DHH_sf"/>
</dbReference>
<name>A0ABR4LHX0_9EURO</name>
<dbReference type="GeneID" id="98140897"/>
<evidence type="ECO:0000313" key="6">
    <source>
        <dbReference type="EMBL" id="KAL2864144.1"/>
    </source>
</evidence>
<accession>A0ABR4LHX0</accession>
<dbReference type="InterPro" id="IPR001667">
    <property type="entry name" value="DDH_dom"/>
</dbReference>
<keyword evidence="4" id="KW-0464">Manganese</keyword>
<keyword evidence="7" id="KW-1185">Reference proteome</keyword>
<protein>
    <recommendedName>
        <fullName evidence="5">DHHA2 domain-containing protein</fullName>
    </recommendedName>
</protein>
<evidence type="ECO:0000256" key="1">
    <source>
        <dbReference type="ARBA" id="ARBA00001936"/>
    </source>
</evidence>
<organism evidence="6 7">
    <name type="scientific">Aspergillus lucknowensis</name>
    <dbReference type="NCBI Taxonomy" id="176173"/>
    <lineage>
        <taxon>Eukaryota</taxon>
        <taxon>Fungi</taxon>
        <taxon>Dikarya</taxon>
        <taxon>Ascomycota</taxon>
        <taxon>Pezizomycotina</taxon>
        <taxon>Eurotiomycetes</taxon>
        <taxon>Eurotiomycetidae</taxon>
        <taxon>Eurotiales</taxon>
        <taxon>Aspergillaceae</taxon>
        <taxon>Aspergillus</taxon>
        <taxon>Aspergillus subgen. Nidulantes</taxon>
    </lineage>
</organism>
<evidence type="ECO:0000313" key="7">
    <source>
        <dbReference type="Proteomes" id="UP001610432"/>
    </source>
</evidence>
<comment type="caution">
    <text evidence="6">The sequence shown here is derived from an EMBL/GenBank/DDBJ whole genome shotgun (WGS) entry which is preliminary data.</text>
</comment>
<evidence type="ECO:0000256" key="4">
    <source>
        <dbReference type="ARBA" id="ARBA00023211"/>
    </source>
</evidence>
<dbReference type="PANTHER" id="PTHR12112:SF39">
    <property type="entry name" value="EG:152A3.5 PROTEIN (FBGN0003116_PN PROTEIN)"/>
    <property type="match status" value="1"/>
</dbReference>
<keyword evidence="3" id="KW-0378">Hydrolase</keyword>
<comment type="cofactor">
    <cofactor evidence="1">
        <name>Mn(2+)</name>
        <dbReference type="ChEBI" id="CHEBI:29035"/>
    </cofactor>
</comment>